<reference evidence="8" key="1">
    <citation type="submission" date="2020-02" db="EMBL/GenBank/DDBJ databases">
        <authorList>
            <person name="Hongo Y."/>
            <person name="Kimura K."/>
            <person name="Takaki Y."/>
            <person name="Tomaru Y."/>
        </authorList>
    </citation>
    <scope>NUCLEOTIDE SEQUENCE</scope>
    <source>
        <strain evidence="8">NIES-3715</strain>
    </source>
</reference>
<comment type="caution">
    <text evidence="8">The sequence shown here is derived from an EMBL/GenBank/DDBJ whole genome shotgun (WGS) entry which is preliminary data.</text>
</comment>
<evidence type="ECO:0000256" key="2">
    <source>
        <dbReference type="ARBA" id="ARBA00022771"/>
    </source>
</evidence>
<dbReference type="InterPro" id="IPR001841">
    <property type="entry name" value="Znf_RING"/>
</dbReference>
<evidence type="ECO:0000256" key="1">
    <source>
        <dbReference type="ARBA" id="ARBA00022723"/>
    </source>
</evidence>
<name>A0AAD3DD28_9STRA</name>
<proteinExistence type="predicted"/>
<protein>
    <recommendedName>
        <fullName evidence="6">RING-type domain-containing protein</fullName>
    </recommendedName>
</protein>
<reference evidence="8 9" key="2">
    <citation type="journal article" date="2021" name="Sci. Rep.">
        <title>The genome of the diatom Chaetoceros tenuissimus carries an ancient integrated fragment of an extant virus.</title>
        <authorList>
            <person name="Hongo Y."/>
            <person name="Kimura K."/>
            <person name="Takaki Y."/>
            <person name="Yoshida Y."/>
            <person name="Baba S."/>
            <person name="Kobayashi G."/>
            <person name="Nagasaki K."/>
            <person name="Hano T."/>
            <person name="Tomaru Y."/>
        </authorList>
    </citation>
    <scope>NUCLEOTIDE SEQUENCE [LARGE SCALE GENOMIC DNA]</scope>
    <source>
        <strain evidence="8 9">NIES-3715</strain>
    </source>
</reference>
<dbReference type="InterPro" id="IPR017907">
    <property type="entry name" value="Znf_RING_CS"/>
</dbReference>
<keyword evidence="1" id="KW-0479">Metal-binding</keyword>
<sequence>MGKKSKRNKNKQQKNNGNRAQRTGRTNMERGFNSYVELPPTTEEMFPLLSQDLADQVADVLLSPHRRHGLVPRLRDKDALSSYLQDVFCVNAQLAFLFVERLLDGLVDEEGNSINWRKQINDDGDEMSILALACQWKQFEKRFGWKGKSEMVKIILAHPQVDVNECMPNGCNTAFSTLKYADADTLSYVIEAGCDMSKKDMYGNSLLKNAVEYPDPDVLQLLLEHVSATETFSVGIVDDNGSLEKTIQYTAIDHIFLNYSGVQVPVSWRILGGPPPLEKTAECLVMLRQHGAKITFDPDMAHYRALSLCFESIPDAKRHQIHAAEDMKKLGECLLGVWFPPTIQSVIDSHQEKLACEEKDDSMHSPTFCTLCKEEYNKPFRLYCGHSFCRDCIISHGKHETSCPVCFRKLCLDVAPGRDKYESDVDVNGMYSNDGNVEQNWKDRQLILMKGVRSLSNEQIMAELSEYSLNFSPATALDTLMNKIKTGHQEFVRSACKTCSVEITKGEKAGETVQAGGPILEMTATHTLAGEKNVVLAPSHGPVWIEIVVKGMPILASISNNSRYTIVSPKFSETFKLKQISNLTTSKMRCGMTGKRFGHSTCLEEFSFNIGPTNTEVKLRNVIESASFTETVGIQLGQDFLLSGRYCAISVASTTNSADNKDFYSTADGTCSYFDGIQKSESLRYYAHNGDIVKLPLIHFKPRFNHAQILVVTVKDVSTFHECNYCCRTFPTCDEKCQKASRKVHKIRKPNCGN</sequence>
<evidence type="ECO:0000259" key="6">
    <source>
        <dbReference type="PROSITE" id="PS50089"/>
    </source>
</evidence>
<evidence type="ECO:0000313" key="7">
    <source>
        <dbReference type="EMBL" id="GFH62220.1"/>
    </source>
</evidence>
<dbReference type="GO" id="GO:0008270">
    <property type="term" value="F:zinc ion binding"/>
    <property type="evidence" value="ECO:0007669"/>
    <property type="project" value="UniProtKB-KW"/>
</dbReference>
<keyword evidence="3" id="KW-0862">Zinc</keyword>
<dbReference type="SMART" id="SM00184">
    <property type="entry name" value="RING"/>
    <property type="match status" value="1"/>
</dbReference>
<evidence type="ECO:0000256" key="5">
    <source>
        <dbReference type="SAM" id="MobiDB-lite"/>
    </source>
</evidence>
<keyword evidence="9" id="KW-1185">Reference proteome</keyword>
<dbReference type="PROSITE" id="PS50089">
    <property type="entry name" value="ZF_RING_2"/>
    <property type="match status" value="1"/>
</dbReference>
<evidence type="ECO:0000313" key="9">
    <source>
        <dbReference type="Proteomes" id="UP001054902"/>
    </source>
</evidence>
<dbReference type="PROSITE" id="PS00518">
    <property type="entry name" value="ZF_RING_1"/>
    <property type="match status" value="1"/>
</dbReference>
<dbReference type="AlphaFoldDB" id="A0AAD3DD28"/>
<keyword evidence="2 4" id="KW-0863">Zinc-finger</keyword>
<feature type="domain" description="RING-type" evidence="6">
    <location>
        <begin position="369"/>
        <end position="406"/>
    </location>
</feature>
<dbReference type="Gene3D" id="3.30.40.10">
    <property type="entry name" value="Zinc/RING finger domain, C3HC4 (zinc finger)"/>
    <property type="match status" value="1"/>
</dbReference>
<dbReference type="SUPFAM" id="SSF48403">
    <property type="entry name" value="Ankyrin repeat"/>
    <property type="match status" value="1"/>
</dbReference>
<feature type="compositionally biased region" description="Basic residues" evidence="5">
    <location>
        <begin position="1"/>
        <end position="12"/>
    </location>
</feature>
<dbReference type="EMBL" id="BLLK01000083">
    <property type="protein sequence ID" value="GFH62229.1"/>
    <property type="molecule type" value="Genomic_DNA"/>
</dbReference>
<feature type="region of interest" description="Disordered" evidence="5">
    <location>
        <begin position="1"/>
        <end position="31"/>
    </location>
</feature>
<gene>
    <name evidence="7" type="ORF">CTEN210_18696</name>
    <name evidence="8" type="ORF">CTEN210_18705</name>
</gene>
<dbReference type="EMBL" id="BLLK01000083">
    <property type="protein sequence ID" value="GFH62220.1"/>
    <property type="molecule type" value="Genomic_DNA"/>
</dbReference>
<dbReference type="Proteomes" id="UP001054902">
    <property type="component" value="Unassembled WGS sequence"/>
</dbReference>
<evidence type="ECO:0000256" key="3">
    <source>
        <dbReference type="ARBA" id="ARBA00022833"/>
    </source>
</evidence>
<dbReference type="SUPFAM" id="SSF57850">
    <property type="entry name" value="RING/U-box"/>
    <property type="match status" value="1"/>
</dbReference>
<dbReference type="Gene3D" id="1.25.40.20">
    <property type="entry name" value="Ankyrin repeat-containing domain"/>
    <property type="match status" value="1"/>
</dbReference>
<evidence type="ECO:0000313" key="8">
    <source>
        <dbReference type="EMBL" id="GFH62229.1"/>
    </source>
</evidence>
<dbReference type="InterPro" id="IPR013083">
    <property type="entry name" value="Znf_RING/FYVE/PHD"/>
</dbReference>
<dbReference type="Pfam" id="PF00097">
    <property type="entry name" value="zf-C3HC4"/>
    <property type="match status" value="1"/>
</dbReference>
<organism evidence="8 9">
    <name type="scientific">Chaetoceros tenuissimus</name>
    <dbReference type="NCBI Taxonomy" id="426638"/>
    <lineage>
        <taxon>Eukaryota</taxon>
        <taxon>Sar</taxon>
        <taxon>Stramenopiles</taxon>
        <taxon>Ochrophyta</taxon>
        <taxon>Bacillariophyta</taxon>
        <taxon>Coscinodiscophyceae</taxon>
        <taxon>Chaetocerotophycidae</taxon>
        <taxon>Chaetocerotales</taxon>
        <taxon>Chaetocerotaceae</taxon>
        <taxon>Chaetoceros</taxon>
    </lineage>
</organism>
<evidence type="ECO:0000256" key="4">
    <source>
        <dbReference type="PROSITE-ProRule" id="PRU00175"/>
    </source>
</evidence>
<dbReference type="InterPro" id="IPR018957">
    <property type="entry name" value="Znf_C3HC4_RING-type"/>
</dbReference>
<accession>A0AAD3DD28</accession>
<dbReference type="InterPro" id="IPR036770">
    <property type="entry name" value="Ankyrin_rpt-contain_sf"/>
</dbReference>